<dbReference type="EMBL" id="BAAARY010000001">
    <property type="protein sequence ID" value="GAA2509922.1"/>
    <property type="molecule type" value="Genomic_DNA"/>
</dbReference>
<keyword evidence="4" id="KW-1185">Reference proteome</keyword>
<evidence type="ECO:0000256" key="1">
    <source>
        <dbReference type="SAM" id="MobiDB-lite"/>
    </source>
</evidence>
<feature type="region of interest" description="Disordered" evidence="1">
    <location>
        <begin position="408"/>
        <end position="431"/>
    </location>
</feature>
<comment type="caution">
    <text evidence="3">The sequence shown here is derived from an EMBL/GenBank/DDBJ whole genome shotgun (WGS) entry which is preliminary data.</text>
</comment>
<dbReference type="RefSeq" id="WP_344166584.1">
    <property type="nucleotide sequence ID" value="NZ_BAAARY010000001.1"/>
</dbReference>
<feature type="domain" description="PIN like" evidence="2">
    <location>
        <begin position="34"/>
        <end position="261"/>
    </location>
</feature>
<sequence length="431" mass="47299">MSADGSGNSLFDGYEAYRGIDQDHLKDVLKNGTVALDTNVLLDLYRYGKVAREQIFSVLSAISSSGSLFMPAQVQREFWRRRDDVVREMAALNSVAGLREARKKAIAEIGSWGKRTMAISDADKLAADFEEVFKKAISQIGHGEGALNLRGALKDVEQDPIVQKLLELFDKRVGSPYSSERFAELVSAGCRRFESKIPPGYMDAAKSANPEAGTGDYLLWEQLIERATGDGKDVLLVTRDSKEDWWRLDADGEPIGPRVELIHEMMERASVRLVMAQPGGLLSAAADAFSVDVDESTLDDAARFSEEEEAVSVGWDRAAFESLLCRLVETGNEAQATVLGEASRTPMGFVTRSRVYEIGGYDQGRLLVGFTRPIQTAIRALVSSGELPDGIEFPLHAKYSKPGKADGFFMPRSVTESLSRESPLDPPSDDE</sequence>
<evidence type="ECO:0000259" key="2">
    <source>
        <dbReference type="Pfam" id="PF18476"/>
    </source>
</evidence>
<evidence type="ECO:0000313" key="4">
    <source>
        <dbReference type="Proteomes" id="UP001499978"/>
    </source>
</evidence>
<evidence type="ECO:0000313" key="3">
    <source>
        <dbReference type="EMBL" id="GAA2509922.1"/>
    </source>
</evidence>
<reference evidence="4" key="1">
    <citation type="journal article" date="2019" name="Int. J. Syst. Evol. Microbiol.">
        <title>The Global Catalogue of Microorganisms (GCM) 10K type strain sequencing project: providing services to taxonomists for standard genome sequencing and annotation.</title>
        <authorList>
            <consortium name="The Broad Institute Genomics Platform"/>
            <consortium name="The Broad Institute Genome Sequencing Center for Infectious Disease"/>
            <person name="Wu L."/>
            <person name="Ma J."/>
        </authorList>
    </citation>
    <scope>NUCLEOTIDE SEQUENCE [LARGE SCALE GENOMIC DNA]</scope>
    <source>
        <strain evidence="4">JCM 3367</strain>
    </source>
</reference>
<dbReference type="Proteomes" id="UP001499978">
    <property type="component" value="Unassembled WGS sequence"/>
</dbReference>
<name>A0ABP6A3D3_9ACTN</name>
<dbReference type="InterPro" id="IPR041578">
    <property type="entry name" value="PIN_8"/>
</dbReference>
<dbReference type="Pfam" id="PF18476">
    <property type="entry name" value="PIN_8"/>
    <property type="match status" value="1"/>
</dbReference>
<accession>A0ABP6A3D3</accession>
<proteinExistence type="predicted"/>
<protein>
    <recommendedName>
        <fullName evidence="2">PIN like domain-containing protein</fullName>
    </recommendedName>
</protein>
<gene>
    <name evidence="3" type="ORF">GCM10010201_00630</name>
</gene>
<organism evidence="3 4">
    <name type="scientific">Pilimelia columellifera subsp. columellifera</name>
    <dbReference type="NCBI Taxonomy" id="706583"/>
    <lineage>
        <taxon>Bacteria</taxon>
        <taxon>Bacillati</taxon>
        <taxon>Actinomycetota</taxon>
        <taxon>Actinomycetes</taxon>
        <taxon>Micromonosporales</taxon>
        <taxon>Micromonosporaceae</taxon>
        <taxon>Pilimelia</taxon>
    </lineage>
</organism>